<evidence type="ECO:0000313" key="2">
    <source>
        <dbReference type="EMBL" id="PCK23278.1"/>
    </source>
</evidence>
<dbReference type="InterPro" id="IPR021944">
    <property type="entry name" value="DUF3560"/>
</dbReference>
<dbReference type="AlphaFoldDB" id="A0A2A5J108"/>
<dbReference type="EMBL" id="NOVD01000053">
    <property type="protein sequence ID" value="PCK23278.1"/>
    <property type="molecule type" value="Genomic_DNA"/>
</dbReference>
<accession>A0A2A5J108</accession>
<feature type="coiled-coil region" evidence="1">
    <location>
        <begin position="83"/>
        <end position="110"/>
    </location>
</feature>
<evidence type="ECO:0000256" key="1">
    <source>
        <dbReference type="SAM" id="Coils"/>
    </source>
</evidence>
<name>A0A2A5J108_RHOSG</name>
<evidence type="ECO:0000313" key="3">
    <source>
        <dbReference type="Proteomes" id="UP000230886"/>
    </source>
</evidence>
<protein>
    <recommendedName>
        <fullName evidence="4">DUF3560 domain-containing protein</fullName>
    </recommendedName>
</protein>
<dbReference type="Pfam" id="PF12083">
    <property type="entry name" value="DUF3560"/>
    <property type="match status" value="1"/>
</dbReference>
<organism evidence="2 3">
    <name type="scientific">Rhodococcus qingshengii</name>
    <dbReference type="NCBI Taxonomy" id="334542"/>
    <lineage>
        <taxon>Bacteria</taxon>
        <taxon>Bacillati</taxon>
        <taxon>Actinomycetota</taxon>
        <taxon>Actinomycetes</taxon>
        <taxon>Mycobacteriales</taxon>
        <taxon>Nocardiaceae</taxon>
        <taxon>Rhodococcus</taxon>
        <taxon>Rhodococcus erythropolis group</taxon>
    </lineage>
</organism>
<dbReference type="RefSeq" id="WP_099698756.1">
    <property type="nucleotide sequence ID" value="NZ_NOVD01000053.1"/>
</dbReference>
<comment type="caution">
    <text evidence="2">The sequence shown here is derived from an EMBL/GenBank/DDBJ whole genome shotgun (WGS) entry which is preliminary data.</text>
</comment>
<gene>
    <name evidence="2" type="ORF">CHR55_30430</name>
</gene>
<keyword evidence="1" id="KW-0175">Coiled coil</keyword>
<sequence length="337" mass="37659">MALVIIHAAAEGTLIEGTSKGDKSIPILKANGWRWSRNLGAWYVQRSRDTAPKWHVINATADALRNAGFTVDIEVDDTYRSTAEVEADKIARQEDRVDALTDKAHTLAAREDAADQRAHELADRVPFGQPILVDHYSAPKMRKHYEKVHKASRDALDAYRAAQRAAGRADAAAKTTEYRYNPNVVARRIEKLKADQRRTQRPIDGHTRTLFVHDGVKHVEAHDAATGTYRENLDRENGHLLDQIEFWSGVYDQLVDDGVAVPYSREVIVKGDHITYDGAYWHPVVRINAKSVTIPSIVGGSWTDKVPYINIRGLRDDKAHPVTIVDGARQVAVPENA</sequence>
<dbReference type="Proteomes" id="UP000230886">
    <property type="component" value="Unassembled WGS sequence"/>
</dbReference>
<reference evidence="2 3" key="1">
    <citation type="submission" date="2017-07" db="EMBL/GenBank/DDBJ databases">
        <title>Draft sequence of Rhodococcus enclensis 23b-28.</title>
        <authorList>
            <person name="Besaury L."/>
            <person name="Sancelme M."/>
            <person name="Amato P."/>
            <person name="Lallement A."/>
            <person name="Delort A.-M."/>
        </authorList>
    </citation>
    <scope>NUCLEOTIDE SEQUENCE [LARGE SCALE GENOMIC DNA]</scope>
    <source>
        <strain evidence="2 3">23b-28</strain>
    </source>
</reference>
<proteinExistence type="predicted"/>
<evidence type="ECO:0008006" key="4">
    <source>
        <dbReference type="Google" id="ProtNLM"/>
    </source>
</evidence>